<evidence type="ECO:0000256" key="5">
    <source>
        <dbReference type="ARBA" id="ARBA00024416"/>
    </source>
</evidence>
<organism evidence="8 9">
    <name type="scientific">Rheinheimera nanhaiensis E407-8</name>
    <dbReference type="NCBI Taxonomy" id="562729"/>
    <lineage>
        <taxon>Bacteria</taxon>
        <taxon>Pseudomonadati</taxon>
        <taxon>Pseudomonadota</taxon>
        <taxon>Gammaproteobacteria</taxon>
        <taxon>Chromatiales</taxon>
        <taxon>Chromatiaceae</taxon>
        <taxon>Rheinheimera</taxon>
    </lineage>
</organism>
<keyword evidence="9" id="KW-1185">Reference proteome</keyword>
<keyword evidence="2" id="KW-0808">Transferase</keyword>
<evidence type="ECO:0000256" key="7">
    <source>
        <dbReference type="ARBA" id="ARBA00048472"/>
    </source>
</evidence>
<dbReference type="Proteomes" id="UP000004374">
    <property type="component" value="Unassembled WGS sequence"/>
</dbReference>
<comment type="similarity">
    <text evidence="4">Belongs to the glycosyltransferase 104 family.</text>
</comment>
<evidence type="ECO:0000256" key="6">
    <source>
        <dbReference type="ARBA" id="ARBA00030025"/>
    </source>
</evidence>
<comment type="catalytic activity">
    <reaction evidence="7">
        <text>dTDP-beta-L-rhamnose + L-arginyl-[protein] = N(omega)-(alpha-L-rhamnosyl)-L-arginyl-[protein] + dTDP + H(+)</text>
        <dbReference type="Rhea" id="RHEA:66692"/>
        <dbReference type="Rhea" id="RHEA-COMP:10532"/>
        <dbReference type="Rhea" id="RHEA-COMP:17096"/>
        <dbReference type="ChEBI" id="CHEBI:15378"/>
        <dbReference type="ChEBI" id="CHEBI:29965"/>
        <dbReference type="ChEBI" id="CHEBI:57510"/>
        <dbReference type="ChEBI" id="CHEBI:58369"/>
        <dbReference type="ChEBI" id="CHEBI:167445"/>
    </reaction>
    <physiologicalReaction direction="left-to-right" evidence="7">
        <dbReference type="Rhea" id="RHEA:66693"/>
    </physiologicalReaction>
</comment>
<evidence type="ECO:0000256" key="4">
    <source>
        <dbReference type="ARBA" id="ARBA00024346"/>
    </source>
</evidence>
<dbReference type="GO" id="GO:0106361">
    <property type="term" value="F:protein-arginine rhamnosyltransferase activity"/>
    <property type="evidence" value="ECO:0007669"/>
    <property type="project" value="InterPro"/>
</dbReference>
<dbReference type="NCBIfam" id="TIGR03837">
    <property type="entry name" value="efp_Arg_rhamno"/>
    <property type="match status" value="1"/>
</dbReference>
<dbReference type="STRING" id="562729.RNAN_2970"/>
<evidence type="ECO:0000313" key="8">
    <source>
        <dbReference type="EMBL" id="GAB59957.1"/>
    </source>
</evidence>
<dbReference type="InterPro" id="IPR016633">
    <property type="entry name" value="EarP"/>
</dbReference>
<dbReference type="AlphaFoldDB" id="I1E0X9"/>
<comment type="function">
    <text evidence="3">Protein-arginine rhamnosyltransferase that catalyzes the transfer of a single rhamnose to elongation factor P (EF-P) on 'Lys-32', a modification required for EF-P-dependent rescue of polyproline stalled ribosomes.</text>
</comment>
<evidence type="ECO:0000256" key="2">
    <source>
        <dbReference type="ARBA" id="ARBA00022679"/>
    </source>
</evidence>
<evidence type="ECO:0000256" key="1">
    <source>
        <dbReference type="ARBA" id="ARBA00022676"/>
    </source>
</evidence>
<comment type="caution">
    <text evidence="8">The sequence shown here is derived from an EMBL/GenBank/DDBJ whole genome shotgun (WGS) entry which is preliminary data.</text>
</comment>
<reference evidence="8 9" key="1">
    <citation type="journal article" date="2012" name="J. Bacteriol.">
        <title>Genome Sequence of the Protease-Producing Bacterium Rheinheimera nanhaiensis E407-8T, Isolated from Deep-Sea Sediment of the South China Sea.</title>
        <authorList>
            <person name="Zhang X.-Y."/>
            <person name="Zhang Y.-J."/>
            <person name="Qin Q.-L."/>
            <person name="Xie B.-B."/>
            <person name="Chen X.-L."/>
            <person name="Zhou B.-C."/>
            <person name="Zhang Y.-Z."/>
        </authorList>
    </citation>
    <scope>NUCLEOTIDE SEQUENCE [LARGE SCALE GENOMIC DNA]</scope>
    <source>
        <strain evidence="8 9">E407-8</strain>
    </source>
</reference>
<proteinExistence type="inferred from homology"/>
<accession>I1E0X9</accession>
<name>I1E0X9_9GAMM</name>
<sequence>MAVMTQAAVRWDIFCAVIDNFGDIGICWRLSRQLAAEHGISVRLWVDDLASFKKICPKLDISQTEQQLSGVTVRLWSEQTDWAAEQVADVVIEALACTIPMPYQQAMAAQSTMPLWLNLEYLSAEDWIESCHALPSPQPNLPLNKYFFFPGFTGATGGLLQEAQLQQHLAAFAADLQAQQQFWTALGINNSSIYQQKISLFAYDHPQLENLLACWQAHSAPLLCLVPEGLLAQQLTTLYPEFGAQRSLTLGALTLVILPFMPQDDYDKLLAACDINFVRGEDSVIRAHWAAKPFIWQIYRQAEQAHLEKLNAFMQRYCSAMPADLAGTVKSFWLAWNTDTPLAESWQQFAAKSEQIADYNLNWRAQLTANGDLASNLVHFVEKKFIMRRNFS</sequence>
<dbReference type="EMBL" id="BAFK01000019">
    <property type="protein sequence ID" value="GAB59957.1"/>
    <property type="molecule type" value="Genomic_DNA"/>
</dbReference>
<evidence type="ECO:0000313" key="9">
    <source>
        <dbReference type="Proteomes" id="UP000004374"/>
    </source>
</evidence>
<dbReference type="PIRSF" id="PIRSF015557">
    <property type="entry name" value="UCP015557"/>
    <property type="match status" value="1"/>
</dbReference>
<dbReference type="Pfam" id="PF10093">
    <property type="entry name" value="EarP"/>
    <property type="match status" value="1"/>
</dbReference>
<evidence type="ECO:0000256" key="3">
    <source>
        <dbReference type="ARBA" id="ARBA00024303"/>
    </source>
</evidence>
<keyword evidence="1" id="KW-0328">Glycosyltransferase</keyword>
<protein>
    <recommendedName>
        <fullName evidence="5">Protein-arginine rhamnosyltransferase</fullName>
    </recommendedName>
    <alternativeName>
        <fullName evidence="6">EF-P arginine rhamnosyltransferase</fullName>
    </alternativeName>
</protein>
<gene>
    <name evidence="8" type="ORF">RNAN_2970</name>
</gene>